<dbReference type="PANTHER" id="PTHR43322">
    <property type="entry name" value="1-D-DEOXYXYLULOSE 5-PHOSPHATE SYNTHASE-RELATED"/>
    <property type="match status" value="1"/>
</dbReference>
<evidence type="ECO:0000256" key="3">
    <source>
        <dbReference type="ARBA" id="ARBA00011738"/>
    </source>
</evidence>
<comment type="pathway">
    <text evidence="1 10">Metabolic intermediate biosynthesis; 1-deoxy-D-xylulose 5-phosphate biosynthesis; 1-deoxy-D-xylulose 5-phosphate from D-glyceraldehyde 3-phosphate and pyruvate: step 1/1.</text>
</comment>
<name>A0A9D2MB76_9FIRM</name>
<dbReference type="EMBL" id="DWYC01000079">
    <property type="protein sequence ID" value="HJB57625.1"/>
    <property type="molecule type" value="Genomic_DNA"/>
</dbReference>
<organism evidence="12 13">
    <name type="scientific">Candidatus Flavonifractor intestinipullorum</name>
    <dbReference type="NCBI Taxonomy" id="2838587"/>
    <lineage>
        <taxon>Bacteria</taxon>
        <taxon>Bacillati</taxon>
        <taxon>Bacillota</taxon>
        <taxon>Clostridia</taxon>
        <taxon>Eubacteriales</taxon>
        <taxon>Oscillospiraceae</taxon>
        <taxon>Flavonifractor</taxon>
    </lineage>
</organism>
<dbReference type="GO" id="GO:0000287">
    <property type="term" value="F:magnesium ion binding"/>
    <property type="evidence" value="ECO:0007669"/>
    <property type="project" value="UniProtKB-UniRule"/>
</dbReference>
<evidence type="ECO:0000256" key="5">
    <source>
        <dbReference type="ARBA" id="ARBA00022723"/>
    </source>
</evidence>
<dbReference type="CDD" id="cd07033">
    <property type="entry name" value="TPP_PYR_DXS_TK_like"/>
    <property type="match status" value="1"/>
</dbReference>
<keyword evidence="8 10" id="KW-0786">Thiamine pyrophosphate</keyword>
<dbReference type="InterPro" id="IPR009014">
    <property type="entry name" value="Transketo_C/PFOR_II"/>
</dbReference>
<dbReference type="GO" id="GO:0030976">
    <property type="term" value="F:thiamine pyrophosphate binding"/>
    <property type="evidence" value="ECO:0007669"/>
    <property type="project" value="UniProtKB-UniRule"/>
</dbReference>
<dbReference type="AlphaFoldDB" id="A0A9D2MB76"/>
<feature type="binding site" evidence="10">
    <location>
        <position position="281"/>
    </location>
    <ligand>
        <name>thiamine diphosphate</name>
        <dbReference type="ChEBI" id="CHEBI:58937"/>
    </ligand>
</feature>
<feature type="binding site" evidence="10">
    <location>
        <begin position="143"/>
        <end position="144"/>
    </location>
    <ligand>
        <name>thiamine diphosphate</name>
        <dbReference type="ChEBI" id="CHEBI:58937"/>
    </ligand>
</feature>
<feature type="binding site" evidence="10">
    <location>
        <position position="171"/>
    </location>
    <ligand>
        <name>thiamine diphosphate</name>
        <dbReference type="ChEBI" id="CHEBI:58937"/>
    </ligand>
</feature>
<dbReference type="SUPFAM" id="SSF52922">
    <property type="entry name" value="TK C-terminal domain-like"/>
    <property type="match status" value="1"/>
</dbReference>
<comment type="cofactor">
    <cofactor evidence="10">
        <name>Mg(2+)</name>
        <dbReference type="ChEBI" id="CHEBI:18420"/>
    </cofactor>
    <text evidence="10">Binds 1 Mg(2+) ion per subunit.</text>
</comment>
<dbReference type="InterPro" id="IPR005477">
    <property type="entry name" value="Dxylulose-5-P_synthase"/>
</dbReference>
<comment type="similarity">
    <text evidence="2 10">Belongs to the transketolase family. DXPS subfamily.</text>
</comment>
<dbReference type="SMART" id="SM00861">
    <property type="entry name" value="Transket_pyr"/>
    <property type="match status" value="1"/>
</dbReference>
<evidence type="ECO:0000256" key="8">
    <source>
        <dbReference type="ARBA" id="ARBA00023052"/>
    </source>
</evidence>
<reference evidence="12" key="1">
    <citation type="journal article" date="2021" name="PeerJ">
        <title>Extensive microbial diversity within the chicken gut microbiome revealed by metagenomics and culture.</title>
        <authorList>
            <person name="Gilroy R."/>
            <person name="Ravi A."/>
            <person name="Getino M."/>
            <person name="Pursley I."/>
            <person name="Horton D.L."/>
            <person name="Alikhan N.F."/>
            <person name="Baker D."/>
            <person name="Gharbi K."/>
            <person name="Hall N."/>
            <person name="Watson M."/>
            <person name="Adriaenssens E.M."/>
            <person name="Foster-Nyarko E."/>
            <person name="Jarju S."/>
            <person name="Secka A."/>
            <person name="Antonio M."/>
            <person name="Oren A."/>
            <person name="Chaudhuri R.R."/>
            <person name="La Ragione R."/>
            <person name="Hildebrand F."/>
            <person name="Pallen M.J."/>
        </authorList>
    </citation>
    <scope>NUCLEOTIDE SEQUENCE</scope>
    <source>
        <strain evidence="12">CHK189-11263</strain>
    </source>
</reference>
<dbReference type="Pfam" id="PF13292">
    <property type="entry name" value="DXP_synthase_N"/>
    <property type="match status" value="1"/>
</dbReference>
<dbReference type="Pfam" id="PF02779">
    <property type="entry name" value="Transket_pyr"/>
    <property type="match status" value="1"/>
</dbReference>
<protein>
    <recommendedName>
        <fullName evidence="10">1-deoxy-D-xylulose-5-phosphate synthase</fullName>
        <ecNumber evidence="10">2.2.1.7</ecNumber>
    </recommendedName>
    <alternativeName>
        <fullName evidence="10">1-deoxyxylulose-5-phosphate synthase</fullName>
        <shortName evidence="10">DXP synthase</shortName>
        <shortName evidence="10">DXPS</shortName>
    </alternativeName>
</protein>
<keyword evidence="4 10" id="KW-0808">Transferase</keyword>
<evidence type="ECO:0000313" key="12">
    <source>
        <dbReference type="EMBL" id="HJB57625.1"/>
    </source>
</evidence>
<keyword evidence="5 10" id="KW-0479">Metal-binding</keyword>
<dbReference type="PROSITE" id="PS00802">
    <property type="entry name" value="TRANSKETOLASE_2"/>
    <property type="match status" value="1"/>
</dbReference>
<feature type="binding site" evidence="10">
    <location>
        <begin position="111"/>
        <end position="113"/>
    </location>
    <ligand>
        <name>thiamine diphosphate</name>
        <dbReference type="ChEBI" id="CHEBI:58937"/>
    </ligand>
</feature>
<reference evidence="12" key="2">
    <citation type="submission" date="2021-04" db="EMBL/GenBank/DDBJ databases">
        <authorList>
            <person name="Gilroy R."/>
        </authorList>
    </citation>
    <scope>NUCLEOTIDE SEQUENCE</scope>
    <source>
        <strain evidence="12">CHK189-11263</strain>
    </source>
</reference>
<comment type="caution">
    <text evidence="12">The sequence shown here is derived from an EMBL/GenBank/DDBJ whole genome shotgun (WGS) entry which is preliminary data.</text>
</comment>
<dbReference type="Proteomes" id="UP000824208">
    <property type="component" value="Unassembled WGS sequence"/>
</dbReference>
<evidence type="ECO:0000256" key="7">
    <source>
        <dbReference type="ARBA" id="ARBA00022977"/>
    </source>
</evidence>
<evidence type="ECO:0000313" key="13">
    <source>
        <dbReference type="Proteomes" id="UP000824208"/>
    </source>
</evidence>
<dbReference type="GO" id="GO:0009228">
    <property type="term" value="P:thiamine biosynthetic process"/>
    <property type="evidence" value="ECO:0007669"/>
    <property type="project" value="UniProtKB-UniRule"/>
</dbReference>
<dbReference type="InterPro" id="IPR005475">
    <property type="entry name" value="Transketolase-like_Pyr-bd"/>
</dbReference>
<gene>
    <name evidence="10 12" type="primary">dxs</name>
    <name evidence="12" type="ORF">H9714_08755</name>
</gene>
<feature type="binding site" evidence="10">
    <location>
        <position position="171"/>
    </location>
    <ligand>
        <name>Mg(2+)</name>
        <dbReference type="ChEBI" id="CHEBI:18420"/>
    </ligand>
</feature>
<comment type="subunit">
    <text evidence="3 10">Homodimer.</text>
</comment>
<dbReference type="InterPro" id="IPR029061">
    <property type="entry name" value="THDP-binding"/>
</dbReference>
<accession>A0A9D2MB76</accession>
<dbReference type="InterPro" id="IPR033248">
    <property type="entry name" value="Transketolase_C"/>
</dbReference>
<dbReference type="GO" id="GO:0016114">
    <property type="term" value="P:terpenoid biosynthetic process"/>
    <property type="evidence" value="ECO:0007669"/>
    <property type="project" value="UniProtKB-UniRule"/>
</dbReference>
<evidence type="ECO:0000256" key="9">
    <source>
        <dbReference type="ARBA" id="ARBA00023229"/>
    </source>
</evidence>
<dbReference type="PANTHER" id="PTHR43322:SF5">
    <property type="entry name" value="1-DEOXY-D-XYLULOSE-5-PHOSPHATE SYNTHASE, CHLOROPLASTIC"/>
    <property type="match status" value="1"/>
</dbReference>
<proteinExistence type="inferred from homology"/>
<keyword evidence="9 10" id="KW-0414">Isoprene biosynthesis</keyword>
<sequence>MTREEYRPDLRDITDAEAEALCARLRSDLIRSVSRTGGHLASNLGAVEITVAIHRVFDTSRDRLVFDVGHQCYVHKMLTGRAGRMDTLRTFGGLAGFPKPAESVHDAFIAGHASDSVSVAVGMARARTRRNEDYHVLALIGDGALTGGLAYEGLSDAGGSGEPLLVILNDNGMSITKNVGGVAELLARQRLKPQYLRFKAGYRKAMGVVPGGRHIYRLTHQLKRAIKGTLLPSSLFEDMGFTYLGPVDGHDVKRLTRILRYARELRTPVLLHIRTVKGKGYPAAERNPDKFHGVGRFCIETGAPVQPPSPDFSAVFGQEMCRLAREEPRLCAITAAMAPGTGLSEFFERFPDRAFDVGIAEGHAVSMAAGMAKQGLLPVFAVYSTFLQRSYDMLLHDVGIQGLHVVLGVDRAGLVGADGETHHGVFDPAFLATVPGLAVYAPASFAELRTMLRRAVLEETGPAAVRYPRGGEGAYRGDAGWETCVLRPGRDITLVSYGVLINQVLDAAEGLAQRGIQAEVVKLGRIAPLDLAPVAESVGRTGRLLVAEEAMAAGGVGERLAAGLLGAGVPLKSLTLANLGTGYIPHGSVEQLLSLHGLDGAHLMKRVEEVLRHGEKAAGRAADRAGIF</sequence>
<dbReference type="HAMAP" id="MF_00315">
    <property type="entry name" value="DXP_synth"/>
    <property type="match status" value="1"/>
</dbReference>
<dbReference type="Gene3D" id="3.40.50.970">
    <property type="match status" value="2"/>
</dbReference>
<feature type="binding site" evidence="10">
    <location>
        <position position="361"/>
    </location>
    <ligand>
        <name>thiamine diphosphate</name>
        <dbReference type="ChEBI" id="CHEBI:58937"/>
    </ligand>
</feature>
<comment type="catalytic activity">
    <reaction evidence="10">
        <text>D-glyceraldehyde 3-phosphate + pyruvate + H(+) = 1-deoxy-D-xylulose 5-phosphate + CO2</text>
        <dbReference type="Rhea" id="RHEA:12605"/>
        <dbReference type="ChEBI" id="CHEBI:15361"/>
        <dbReference type="ChEBI" id="CHEBI:15378"/>
        <dbReference type="ChEBI" id="CHEBI:16526"/>
        <dbReference type="ChEBI" id="CHEBI:57792"/>
        <dbReference type="ChEBI" id="CHEBI:59776"/>
        <dbReference type="EC" id="2.2.1.7"/>
    </reaction>
</comment>
<evidence type="ECO:0000256" key="2">
    <source>
        <dbReference type="ARBA" id="ARBA00011081"/>
    </source>
</evidence>
<dbReference type="NCBIfam" id="TIGR00204">
    <property type="entry name" value="dxs"/>
    <property type="match status" value="1"/>
</dbReference>
<dbReference type="GO" id="GO:0008661">
    <property type="term" value="F:1-deoxy-D-xylulose-5-phosphate synthase activity"/>
    <property type="evidence" value="ECO:0007669"/>
    <property type="project" value="UniProtKB-UniRule"/>
</dbReference>
<evidence type="ECO:0000256" key="4">
    <source>
        <dbReference type="ARBA" id="ARBA00022679"/>
    </source>
</evidence>
<feature type="domain" description="Transketolase-like pyrimidine-binding" evidence="11">
    <location>
        <begin position="310"/>
        <end position="474"/>
    </location>
</feature>
<keyword evidence="6 10" id="KW-0460">Magnesium</keyword>
<dbReference type="SUPFAM" id="SSF52518">
    <property type="entry name" value="Thiamin diphosphate-binding fold (THDP-binding)"/>
    <property type="match status" value="1"/>
</dbReference>
<dbReference type="NCBIfam" id="NF003933">
    <property type="entry name" value="PRK05444.2-2"/>
    <property type="match status" value="1"/>
</dbReference>
<evidence type="ECO:0000256" key="1">
    <source>
        <dbReference type="ARBA" id="ARBA00004980"/>
    </source>
</evidence>
<dbReference type="Gene3D" id="3.40.50.920">
    <property type="match status" value="1"/>
</dbReference>
<evidence type="ECO:0000256" key="6">
    <source>
        <dbReference type="ARBA" id="ARBA00022842"/>
    </source>
</evidence>
<evidence type="ECO:0000259" key="11">
    <source>
        <dbReference type="SMART" id="SM00861"/>
    </source>
</evidence>
<evidence type="ECO:0000256" key="10">
    <source>
        <dbReference type="HAMAP-Rule" id="MF_00315"/>
    </source>
</evidence>
<dbReference type="Pfam" id="PF02780">
    <property type="entry name" value="Transketolase_C"/>
    <property type="match status" value="1"/>
</dbReference>
<dbReference type="GO" id="GO:0019288">
    <property type="term" value="P:isopentenyl diphosphate biosynthetic process, methylerythritol 4-phosphate pathway"/>
    <property type="evidence" value="ECO:0007669"/>
    <property type="project" value="TreeGrafter"/>
</dbReference>
<dbReference type="EC" id="2.2.1.7" evidence="10"/>
<feature type="binding site" evidence="10">
    <location>
        <position position="142"/>
    </location>
    <ligand>
        <name>Mg(2+)</name>
        <dbReference type="ChEBI" id="CHEBI:18420"/>
    </ligand>
</feature>
<comment type="cofactor">
    <cofactor evidence="10">
        <name>thiamine diphosphate</name>
        <dbReference type="ChEBI" id="CHEBI:58937"/>
    </cofactor>
    <text evidence="10">Binds 1 thiamine pyrophosphate per subunit.</text>
</comment>
<feature type="binding site" evidence="10">
    <location>
        <position position="70"/>
    </location>
    <ligand>
        <name>thiamine diphosphate</name>
        <dbReference type="ChEBI" id="CHEBI:58937"/>
    </ligand>
</feature>
<dbReference type="GO" id="GO:0005829">
    <property type="term" value="C:cytosol"/>
    <property type="evidence" value="ECO:0007669"/>
    <property type="project" value="TreeGrafter"/>
</dbReference>
<keyword evidence="7 10" id="KW-0784">Thiamine biosynthesis</keyword>
<dbReference type="InterPro" id="IPR020826">
    <property type="entry name" value="Transketolase_BS"/>
</dbReference>
<comment type="function">
    <text evidence="10">Catalyzes the acyloin condensation reaction between C atoms 2 and 3 of pyruvate and glyceraldehyde 3-phosphate to yield 1-deoxy-D-xylulose-5-phosphate (DXP).</text>
</comment>
<dbReference type="CDD" id="cd02007">
    <property type="entry name" value="TPP_DXS"/>
    <property type="match status" value="1"/>
</dbReference>